<reference evidence="2" key="2">
    <citation type="journal article" date="2023" name="IMA Fungus">
        <title>Comparative genomic study of the Penicillium genus elucidates a diverse pangenome and 15 lateral gene transfer events.</title>
        <authorList>
            <person name="Petersen C."/>
            <person name="Sorensen T."/>
            <person name="Nielsen M.R."/>
            <person name="Sondergaard T.E."/>
            <person name="Sorensen J.L."/>
            <person name="Fitzpatrick D.A."/>
            <person name="Frisvad J.C."/>
            <person name="Nielsen K.L."/>
        </authorList>
    </citation>
    <scope>NUCLEOTIDE SEQUENCE</scope>
    <source>
        <strain evidence="2">IBT 16125</strain>
    </source>
</reference>
<keyword evidence="3" id="KW-1185">Reference proteome</keyword>
<accession>A0AAD6C3I6</accession>
<sequence length="155" mass="16007">MKFLSTGLPLFAAIPLVTGIAIASTKMEALQKRGFINGLFCCPVADVPGLTEVNTNLVEQVGQFIVNEDPGMIIKTDPESCQNVVCAGETEGNIAVKFCNFQPSFPLSIEAGALVQAIDSIASECGGSGNTCGVLSSELGYTITVAGRQSLGASC</sequence>
<dbReference type="EMBL" id="JAPVEA010000006">
    <property type="protein sequence ID" value="KAJ5449582.1"/>
    <property type="molecule type" value="Genomic_DNA"/>
</dbReference>
<dbReference type="AlphaFoldDB" id="A0AAD6C3I6"/>
<dbReference type="GeneID" id="81599656"/>
<reference evidence="2" key="1">
    <citation type="submission" date="2022-12" db="EMBL/GenBank/DDBJ databases">
        <authorList>
            <person name="Petersen C."/>
        </authorList>
    </citation>
    <scope>NUCLEOTIDE SEQUENCE</scope>
    <source>
        <strain evidence="2">IBT 16125</strain>
    </source>
</reference>
<feature type="signal peptide" evidence="1">
    <location>
        <begin position="1"/>
        <end position="19"/>
    </location>
</feature>
<keyword evidence="1" id="KW-0732">Signal</keyword>
<comment type="caution">
    <text evidence="2">The sequence shown here is derived from an EMBL/GenBank/DDBJ whole genome shotgun (WGS) entry which is preliminary data.</text>
</comment>
<dbReference type="Proteomes" id="UP001213681">
    <property type="component" value="Unassembled WGS sequence"/>
</dbReference>
<gene>
    <name evidence="2" type="ORF">N7458_006031</name>
</gene>
<evidence type="ECO:0000313" key="3">
    <source>
        <dbReference type="Proteomes" id="UP001213681"/>
    </source>
</evidence>
<name>A0AAD6C3I6_9EURO</name>
<proteinExistence type="predicted"/>
<dbReference type="RefSeq" id="XP_056765117.1">
    <property type="nucleotide sequence ID" value="XM_056909413.1"/>
</dbReference>
<evidence type="ECO:0000313" key="2">
    <source>
        <dbReference type="EMBL" id="KAJ5449582.1"/>
    </source>
</evidence>
<feature type="chain" id="PRO_5041945514" description="Hydrophobin" evidence="1">
    <location>
        <begin position="20"/>
        <end position="155"/>
    </location>
</feature>
<evidence type="ECO:0000256" key="1">
    <source>
        <dbReference type="SAM" id="SignalP"/>
    </source>
</evidence>
<protein>
    <recommendedName>
        <fullName evidence="4">Hydrophobin</fullName>
    </recommendedName>
</protein>
<evidence type="ECO:0008006" key="4">
    <source>
        <dbReference type="Google" id="ProtNLM"/>
    </source>
</evidence>
<organism evidence="2 3">
    <name type="scientific">Penicillium daleae</name>
    <dbReference type="NCBI Taxonomy" id="63821"/>
    <lineage>
        <taxon>Eukaryota</taxon>
        <taxon>Fungi</taxon>
        <taxon>Dikarya</taxon>
        <taxon>Ascomycota</taxon>
        <taxon>Pezizomycotina</taxon>
        <taxon>Eurotiomycetes</taxon>
        <taxon>Eurotiomycetidae</taxon>
        <taxon>Eurotiales</taxon>
        <taxon>Aspergillaceae</taxon>
        <taxon>Penicillium</taxon>
    </lineage>
</organism>